<evidence type="ECO:0000313" key="3">
    <source>
        <dbReference type="Proteomes" id="UP000054270"/>
    </source>
</evidence>
<proteinExistence type="predicted"/>
<gene>
    <name evidence="2" type="ORF">HYPSUDRAFT_58539</name>
</gene>
<protein>
    <submittedName>
        <fullName evidence="2">Uncharacterized protein</fullName>
    </submittedName>
</protein>
<dbReference type="Proteomes" id="UP000054270">
    <property type="component" value="Unassembled WGS sequence"/>
</dbReference>
<keyword evidence="3" id="KW-1185">Reference proteome</keyword>
<organism evidence="2 3">
    <name type="scientific">Hypholoma sublateritium (strain FD-334 SS-4)</name>
    <dbReference type="NCBI Taxonomy" id="945553"/>
    <lineage>
        <taxon>Eukaryota</taxon>
        <taxon>Fungi</taxon>
        <taxon>Dikarya</taxon>
        <taxon>Basidiomycota</taxon>
        <taxon>Agaricomycotina</taxon>
        <taxon>Agaricomycetes</taxon>
        <taxon>Agaricomycetidae</taxon>
        <taxon>Agaricales</taxon>
        <taxon>Agaricineae</taxon>
        <taxon>Strophariaceae</taxon>
        <taxon>Hypholoma</taxon>
    </lineage>
</organism>
<dbReference type="EMBL" id="KN817632">
    <property type="protein sequence ID" value="KJA15889.1"/>
    <property type="molecule type" value="Genomic_DNA"/>
</dbReference>
<accession>A0A0D2N9T2</accession>
<evidence type="ECO:0000313" key="2">
    <source>
        <dbReference type="EMBL" id="KJA15889.1"/>
    </source>
</evidence>
<evidence type="ECO:0000256" key="1">
    <source>
        <dbReference type="SAM" id="MobiDB-lite"/>
    </source>
</evidence>
<reference evidence="3" key="1">
    <citation type="submission" date="2014-04" db="EMBL/GenBank/DDBJ databases">
        <title>Evolutionary Origins and Diversification of the Mycorrhizal Mutualists.</title>
        <authorList>
            <consortium name="DOE Joint Genome Institute"/>
            <consortium name="Mycorrhizal Genomics Consortium"/>
            <person name="Kohler A."/>
            <person name="Kuo A."/>
            <person name="Nagy L.G."/>
            <person name="Floudas D."/>
            <person name="Copeland A."/>
            <person name="Barry K.W."/>
            <person name="Cichocki N."/>
            <person name="Veneault-Fourrey C."/>
            <person name="LaButti K."/>
            <person name="Lindquist E.A."/>
            <person name="Lipzen A."/>
            <person name="Lundell T."/>
            <person name="Morin E."/>
            <person name="Murat C."/>
            <person name="Riley R."/>
            <person name="Ohm R."/>
            <person name="Sun H."/>
            <person name="Tunlid A."/>
            <person name="Henrissat B."/>
            <person name="Grigoriev I.V."/>
            <person name="Hibbett D.S."/>
            <person name="Martin F."/>
        </authorList>
    </citation>
    <scope>NUCLEOTIDE SEQUENCE [LARGE SCALE GENOMIC DNA]</scope>
    <source>
        <strain evidence="3">FD-334 SS-4</strain>
    </source>
</reference>
<dbReference type="AlphaFoldDB" id="A0A0D2N9T2"/>
<name>A0A0D2N9T2_HYPSF</name>
<feature type="region of interest" description="Disordered" evidence="1">
    <location>
        <begin position="1"/>
        <end position="30"/>
    </location>
</feature>
<sequence length="334" mass="36997">MSTNDDLLTLDAARPLPPLSPNTKPHQWHHLNPTRTVEAARELCREFAGGFDNVVTLRGDRGPSPRPWVAASFSARAVEAARELSVEFAGGFDNVVTLRRDRGWVACSLEAGGRRHVRGWRRHSPRELSKPPANSAEFAGGFDNVVTLRGDRGWVACLLEAVASRRPRFRLLERGRSSFACRFRRRWGRWTSTVAGISSEDGRAPDSVGRRRQAARALRRLSCPSPFSRQHGRSTFVVVPVAVAVRLLVGQSPSRPRRSPLSLWGLSESDLAVAGDRLATSVGGTISTPRELLKPPAVTRRRRHPAQIHTLYVFYWRAGGDLQSVRLPEGALDC</sequence>